<dbReference type="PANTHER" id="PTHR30419:SF2">
    <property type="entry name" value="LYSR FAMILY TRANSCRIPTIONAL REGULATOR"/>
    <property type="match status" value="1"/>
</dbReference>
<dbReference type="InterPro" id="IPR000847">
    <property type="entry name" value="LysR_HTH_N"/>
</dbReference>
<dbReference type="EMBL" id="JAAOZC010000006">
    <property type="protein sequence ID" value="NIJ08753.1"/>
    <property type="molecule type" value="Genomic_DNA"/>
</dbReference>
<keyword evidence="4" id="KW-0804">Transcription</keyword>
<proteinExistence type="inferred from homology"/>
<feature type="domain" description="HTH lysR-type" evidence="5">
    <location>
        <begin position="4"/>
        <end position="61"/>
    </location>
</feature>
<reference evidence="6 7" key="1">
    <citation type="submission" date="2020-03" db="EMBL/GenBank/DDBJ databases">
        <title>Genomic Encyclopedia of Type Strains, Phase III (KMG-III): the genomes of soil and plant-associated and newly described type strains.</title>
        <authorList>
            <person name="Whitman W."/>
        </authorList>
    </citation>
    <scope>NUCLEOTIDE SEQUENCE [LARGE SCALE GENOMIC DNA]</scope>
    <source>
        <strain evidence="6 7">CECT 8804</strain>
    </source>
</reference>
<gene>
    <name evidence="6" type="ORF">FHS31_002377</name>
</gene>
<evidence type="ECO:0000313" key="6">
    <source>
        <dbReference type="EMBL" id="NIJ08753.1"/>
    </source>
</evidence>
<evidence type="ECO:0000256" key="3">
    <source>
        <dbReference type="ARBA" id="ARBA00023125"/>
    </source>
</evidence>
<dbReference type="Gene3D" id="1.10.10.10">
    <property type="entry name" value="Winged helix-like DNA-binding domain superfamily/Winged helix DNA-binding domain"/>
    <property type="match status" value="1"/>
</dbReference>
<accession>A0ABX0TTA8</accession>
<dbReference type="GO" id="GO:0003677">
    <property type="term" value="F:DNA binding"/>
    <property type="evidence" value="ECO:0007669"/>
    <property type="project" value="UniProtKB-KW"/>
</dbReference>
<dbReference type="PANTHER" id="PTHR30419">
    <property type="entry name" value="HTH-TYPE TRANSCRIPTIONAL REGULATOR YBHD"/>
    <property type="match status" value="1"/>
</dbReference>
<organism evidence="6 7">
    <name type="scientific">Sphingomonas vulcanisoli</name>
    <dbReference type="NCBI Taxonomy" id="1658060"/>
    <lineage>
        <taxon>Bacteria</taxon>
        <taxon>Pseudomonadati</taxon>
        <taxon>Pseudomonadota</taxon>
        <taxon>Alphaproteobacteria</taxon>
        <taxon>Sphingomonadales</taxon>
        <taxon>Sphingomonadaceae</taxon>
        <taxon>Sphingomonas</taxon>
    </lineage>
</organism>
<protein>
    <submittedName>
        <fullName evidence="6">DNA-binding transcriptional LysR family regulator</fullName>
    </submittedName>
</protein>
<dbReference type="PROSITE" id="PS50931">
    <property type="entry name" value="HTH_LYSR"/>
    <property type="match status" value="1"/>
</dbReference>
<dbReference type="InterPro" id="IPR036390">
    <property type="entry name" value="WH_DNA-bd_sf"/>
</dbReference>
<comment type="caution">
    <text evidence="6">The sequence shown here is derived from an EMBL/GenBank/DDBJ whole genome shotgun (WGS) entry which is preliminary data.</text>
</comment>
<dbReference type="Proteomes" id="UP000727456">
    <property type="component" value="Unassembled WGS sequence"/>
</dbReference>
<dbReference type="RefSeq" id="WP_167073718.1">
    <property type="nucleotide sequence ID" value="NZ_JAAOZC010000006.1"/>
</dbReference>
<dbReference type="Pfam" id="PF03466">
    <property type="entry name" value="LysR_substrate"/>
    <property type="match status" value="1"/>
</dbReference>
<dbReference type="InterPro" id="IPR005119">
    <property type="entry name" value="LysR_subst-bd"/>
</dbReference>
<dbReference type="InterPro" id="IPR050950">
    <property type="entry name" value="HTH-type_LysR_regulators"/>
</dbReference>
<keyword evidence="2" id="KW-0805">Transcription regulation</keyword>
<evidence type="ECO:0000256" key="2">
    <source>
        <dbReference type="ARBA" id="ARBA00023015"/>
    </source>
</evidence>
<dbReference type="SUPFAM" id="SSF46785">
    <property type="entry name" value="Winged helix' DNA-binding domain"/>
    <property type="match status" value="1"/>
</dbReference>
<evidence type="ECO:0000259" key="5">
    <source>
        <dbReference type="PROSITE" id="PS50931"/>
    </source>
</evidence>
<keyword evidence="3 6" id="KW-0238">DNA-binding</keyword>
<evidence type="ECO:0000256" key="4">
    <source>
        <dbReference type="ARBA" id="ARBA00023163"/>
    </source>
</evidence>
<name>A0ABX0TTA8_9SPHN</name>
<dbReference type="InterPro" id="IPR036388">
    <property type="entry name" value="WH-like_DNA-bd_sf"/>
</dbReference>
<evidence type="ECO:0000256" key="1">
    <source>
        <dbReference type="ARBA" id="ARBA00009437"/>
    </source>
</evidence>
<keyword evidence="7" id="KW-1185">Reference proteome</keyword>
<dbReference type="Pfam" id="PF00126">
    <property type="entry name" value="HTH_1"/>
    <property type="match status" value="1"/>
</dbReference>
<comment type="similarity">
    <text evidence="1">Belongs to the LysR transcriptional regulatory family.</text>
</comment>
<dbReference type="Gene3D" id="3.40.190.290">
    <property type="match status" value="1"/>
</dbReference>
<evidence type="ECO:0000313" key="7">
    <source>
        <dbReference type="Proteomes" id="UP000727456"/>
    </source>
</evidence>
<dbReference type="SUPFAM" id="SSF53850">
    <property type="entry name" value="Periplasmic binding protein-like II"/>
    <property type="match status" value="1"/>
</dbReference>
<sequence>MTHLDMVDFRLFVQIAEANSLRQGAERACLSAPAASARIANLEVRTGTKLLMRSSRGVSLTPSGQAFLHHAKLVLGQLEELKSDLEEYAKSVKGHLRLTANPTAMTEFLPSVLARYLPRHPDVSLGLRERFSGEIVRDVLAGTADLGIVSGELRMEDLETIEHRTIPLVVITAPDHPLASIEKTTLGETLQYDFVDFHETSPTHSLLHRTALELHTPIRTRVRAVNVDACCRLVEAGVGVGLVPEPSARRIARSANICIIPLEGPAMELTERIVARRFKALPAFARDFVNELLVKDEDES</sequence>